<dbReference type="EMBL" id="JACVVK020000186">
    <property type="protein sequence ID" value="KAK7485967.1"/>
    <property type="molecule type" value="Genomic_DNA"/>
</dbReference>
<gene>
    <name evidence="2" type="ORF">BaRGS_00022833</name>
</gene>
<evidence type="ECO:0000256" key="1">
    <source>
        <dbReference type="SAM" id="MobiDB-lite"/>
    </source>
</evidence>
<protein>
    <submittedName>
        <fullName evidence="2">Uncharacterized protein</fullName>
    </submittedName>
</protein>
<feature type="region of interest" description="Disordered" evidence="1">
    <location>
        <begin position="128"/>
        <end position="158"/>
    </location>
</feature>
<keyword evidence="3" id="KW-1185">Reference proteome</keyword>
<dbReference type="AlphaFoldDB" id="A0ABD0KFT8"/>
<evidence type="ECO:0000313" key="2">
    <source>
        <dbReference type="EMBL" id="KAK7485967.1"/>
    </source>
</evidence>
<evidence type="ECO:0000313" key="3">
    <source>
        <dbReference type="Proteomes" id="UP001519460"/>
    </source>
</evidence>
<sequence>MVHELGWMMTPCTPPSVPCCIRHWLRNRGWTVEMAFPPLESIFANAKVPDRADGTKPTRKCHRVKPAVVLSAVPRAAPNCQRKQQRMAEAREKNLISFLLNKLTLRTLPIPNESLDELAQGKYLPARAAGTARGKPQHGARPRGSLGKQKSPDQRELRDNRRFTNIHAHTIAGARWLQRENPAPSIGRFDPRRRCRLLWGPRPAGLCFSGKGL</sequence>
<organism evidence="2 3">
    <name type="scientific">Batillaria attramentaria</name>
    <dbReference type="NCBI Taxonomy" id="370345"/>
    <lineage>
        <taxon>Eukaryota</taxon>
        <taxon>Metazoa</taxon>
        <taxon>Spiralia</taxon>
        <taxon>Lophotrochozoa</taxon>
        <taxon>Mollusca</taxon>
        <taxon>Gastropoda</taxon>
        <taxon>Caenogastropoda</taxon>
        <taxon>Sorbeoconcha</taxon>
        <taxon>Cerithioidea</taxon>
        <taxon>Batillariidae</taxon>
        <taxon>Batillaria</taxon>
    </lineage>
</organism>
<reference evidence="2 3" key="1">
    <citation type="journal article" date="2023" name="Sci. Data">
        <title>Genome assembly of the Korean intertidal mud-creeper Batillaria attramentaria.</title>
        <authorList>
            <person name="Patra A.K."/>
            <person name="Ho P.T."/>
            <person name="Jun S."/>
            <person name="Lee S.J."/>
            <person name="Kim Y."/>
            <person name="Won Y.J."/>
        </authorList>
    </citation>
    <scope>NUCLEOTIDE SEQUENCE [LARGE SCALE GENOMIC DNA]</scope>
    <source>
        <strain evidence="2">Wonlab-2016</strain>
    </source>
</reference>
<dbReference type="Proteomes" id="UP001519460">
    <property type="component" value="Unassembled WGS sequence"/>
</dbReference>
<accession>A0ABD0KFT8</accession>
<name>A0ABD0KFT8_9CAEN</name>
<proteinExistence type="predicted"/>
<comment type="caution">
    <text evidence="2">The sequence shown here is derived from an EMBL/GenBank/DDBJ whole genome shotgun (WGS) entry which is preliminary data.</text>
</comment>